<proteinExistence type="predicted"/>
<dbReference type="Proteomes" id="UP000242287">
    <property type="component" value="Unassembled WGS sequence"/>
</dbReference>
<dbReference type="OrthoDB" id="3270653at2759"/>
<feature type="compositionally biased region" description="Low complexity" evidence="1">
    <location>
        <begin position="45"/>
        <end position="64"/>
    </location>
</feature>
<evidence type="ECO:0000256" key="1">
    <source>
        <dbReference type="SAM" id="MobiDB-lite"/>
    </source>
</evidence>
<accession>A0A2A9NWW1</accession>
<reference evidence="2 3" key="1">
    <citation type="submission" date="2014-02" db="EMBL/GenBank/DDBJ databases">
        <title>Transposable element dynamics among asymbiotic and ectomycorrhizal Amanita fungi.</title>
        <authorList>
            <consortium name="DOE Joint Genome Institute"/>
            <person name="Hess J."/>
            <person name="Skrede I."/>
            <person name="Wolfe B."/>
            <person name="LaButti K."/>
            <person name="Ohm R.A."/>
            <person name="Grigoriev I.V."/>
            <person name="Pringle A."/>
        </authorList>
    </citation>
    <scope>NUCLEOTIDE SEQUENCE [LARGE SCALE GENOMIC DNA]</scope>
    <source>
        <strain evidence="2 3">SKay4041</strain>
    </source>
</reference>
<sequence>MYRQEKLSNSAEQDVPEQPLFVQSRTVLGARKTSHPSKTIDGNPSRARSVSSFRTTATRSTRNTLYGTPHGPHSRIEIIVPPPLAPTLNPTSDHNARLQKQTGTIVDQWV</sequence>
<dbReference type="EMBL" id="KZ301969">
    <property type="protein sequence ID" value="PFH54678.1"/>
    <property type="molecule type" value="Genomic_DNA"/>
</dbReference>
<protein>
    <submittedName>
        <fullName evidence="2">Uncharacterized protein</fullName>
    </submittedName>
</protein>
<dbReference type="AlphaFoldDB" id="A0A2A9NWW1"/>
<organism evidence="2 3">
    <name type="scientific">Amanita thiersii Skay4041</name>
    <dbReference type="NCBI Taxonomy" id="703135"/>
    <lineage>
        <taxon>Eukaryota</taxon>
        <taxon>Fungi</taxon>
        <taxon>Dikarya</taxon>
        <taxon>Basidiomycota</taxon>
        <taxon>Agaricomycotina</taxon>
        <taxon>Agaricomycetes</taxon>
        <taxon>Agaricomycetidae</taxon>
        <taxon>Agaricales</taxon>
        <taxon>Pluteineae</taxon>
        <taxon>Amanitaceae</taxon>
        <taxon>Amanita</taxon>
    </lineage>
</organism>
<keyword evidence="3" id="KW-1185">Reference proteome</keyword>
<gene>
    <name evidence="2" type="ORF">AMATHDRAFT_221</name>
</gene>
<feature type="region of interest" description="Disordered" evidence="1">
    <location>
        <begin position="30"/>
        <end position="110"/>
    </location>
</feature>
<evidence type="ECO:0000313" key="3">
    <source>
        <dbReference type="Proteomes" id="UP000242287"/>
    </source>
</evidence>
<evidence type="ECO:0000313" key="2">
    <source>
        <dbReference type="EMBL" id="PFH54678.1"/>
    </source>
</evidence>
<name>A0A2A9NWW1_9AGAR</name>
<feature type="compositionally biased region" description="Polar residues" evidence="1">
    <location>
        <begin position="88"/>
        <end position="110"/>
    </location>
</feature>